<accession>A0A916TZ15</accession>
<sequence>MRKFRYILVLFCIAAGFAACKKSSSSNFDVAAQLAADTAAIRAYIVKNNIPALKHESGVFYQIIAPGNGNVEYKPSTLVTAHYSGRVLGNTATFDTTEGGAAREFPLGGVIAGWQIGIPMIQKGGTIRIIIPSYYGYGNRGTGPIPPNSILDFNITLTDVY</sequence>
<dbReference type="EMBL" id="BMIL01000001">
    <property type="protein sequence ID" value="GGC53327.1"/>
    <property type="molecule type" value="Genomic_DNA"/>
</dbReference>
<dbReference type="PROSITE" id="PS51257">
    <property type="entry name" value="PROKAR_LIPOPROTEIN"/>
    <property type="match status" value="1"/>
</dbReference>
<comment type="caution">
    <text evidence="9">The sequence shown here is derived from an EMBL/GenBank/DDBJ whole genome shotgun (WGS) entry which is preliminary data.</text>
</comment>
<dbReference type="Gene3D" id="3.10.50.40">
    <property type="match status" value="1"/>
</dbReference>
<reference evidence="9" key="2">
    <citation type="submission" date="2020-09" db="EMBL/GenBank/DDBJ databases">
        <authorList>
            <person name="Sun Q."/>
            <person name="Zhou Y."/>
        </authorList>
    </citation>
    <scope>NUCLEOTIDE SEQUENCE</scope>
    <source>
        <strain evidence="9">CGMCC 1.15343</strain>
    </source>
</reference>
<dbReference type="EC" id="5.2.1.8" evidence="6"/>
<evidence type="ECO:0000256" key="5">
    <source>
        <dbReference type="PROSITE-ProRule" id="PRU00277"/>
    </source>
</evidence>
<dbReference type="PANTHER" id="PTHR43811">
    <property type="entry name" value="FKBP-TYPE PEPTIDYL-PROLYL CIS-TRANS ISOMERASE FKPA"/>
    <property type="match status" value="1"/>
</dbReference>
<proteinExistence type="inferred from homology"/>
<evidence type="ECO:0000256" key="3">
    <source>
        <dbReference type="ARBA" id="ARBA00023110"/>
    </source>
</evidence>
<evidence type="ECO:0000256" key="6">
    <source>
        <dbReference type="RuleBase" id="RU003915"/>
    </source>
</evidence>
<dbReference type="RefSeq" id="WP_188625109.1">
    <property type="nucleotide sequence ID" value="NZ_BMIL01000001.1"/>
</dbReference>
<dbReference type="Proteomes" id="UP000651668">
    <property type="component" value="Unassembled WGS sequence"/>
</dbReference>
<evidence type="ECO:0000313" key="9">
    <source>
        <dbReference type="EMBL" id="GGC53327.1"/>
    </source>
</evidence>
<keyword evidence="7" id="KW-0732">Signal</keyword>
<dbReference type="PANTHER" id="PTHR43811:SF19">
    <property type="entry name" value="39 KDA FK506-BINDING NUCLEAR PROTEIN"/>
    <property type="match status" value="1"/>
</dbReference>
<dbReference type="AlphaFoldDB" id="A0A916TZ15"/>
<evidence type="ECO:0000256" key="7">
    <source>
        <dbReference type="SAM" id="SignalP"/>
    </source>
</evidence>
<protein>
    <recommendedName>
        <fullName evidence="6">Peptidyl-prolyl cis-trans isomerase</fullName>
        <ecNumber evidence="6">5.2.1.8</ecNumber>
    </recommendedName>
</protein>
<reference evidence="9" key="1">
    <citation type="journal article" date="2014" name="Int. J. Syst. Evol. Microbiol.">
        <title>Complete genome sequence of Corynebacterium casei LMG S-19264T (=DSM 44701T), isolated from a smear-ripened cheese.</title>
        <authorList>
            <consortium name="US DOE Joint Genome Institute (JGI-PGF)"/>
            <person name="Walter F."/>
            <person name="Albersmeier A."/>
            <person name="Kalinowski J."/>
            <person name="Ruckert C."/>
        </authorList>
    </citation>
    <scope>NUCLEOTIDE SEQUENCE</scope>
    <source>
        <strain evidence="9">CGMCC 1.15343</strain>
    </source>
</reference>
<comment type="catalytic activity">
    <reaction evidence="1 5 6">
        <text>[protein]-peptidylproline (omega=180) = [protein]-peptidylproline (omega=0)</text>
        <dbReference type="Rhea" id="RHEA:16237"/>
        <dbReference type="Rhea" id="RHEA-COMP:10747"/>
        <dbReference type="Rhea" id="RHEA-COMP:10748"/>
        <dbReference type="ChEBI" id="CHEBI:83833"/>
        <dbReference type="ChEBI" id="CHEBI:83834"/>
        <dbReference type="EC" id="5.2.1.8"/>
    </reaction>
</comment>
<keyword evidence="10" id="KW-1185">Reference proteome</keyword>
<feature type="signal peptide" evidence="7">
    <location>
        <begin position="1"/>
        <end position="18"/>
    </location>
</feature>
<feature type="domain" description="PPIase FKBP-type" evidence="8">
    <location>
        <begin position="76"/>
        <end position="161"/>
    </location>
</feature>
<dbReference type="InterPro" id="IPR046357">
    <property type="entry name" value="PPIase_dom_sf"/>
</dbReference>
<dbReference type="InterPro" id="IPR001179">
    <property type="entry name" value="PPIase_FKBP_dom"/>
</dbReference>
<organism evidence="9 10">
    <name type="scientific">Pedobacter quisquiliarum</name>
    <dbReference type="NCBI Taxonomy" id="1834438"/>
    <lineage>
        <taxon>Bacteria</taxon>
        <taxon>Pseudomonadati</taxon>
        <taxon>Bacteroidota</taxon>
        <taxon>Sphingobacteriia</taxon>
        <taxon>Sphingobacteriales</taxon>
        <taxon>Sphingobacteriaceae</taxon>
        <taxon>Pedobacter</taxon>
    </lineage>
</organism>
<evidence type="ECO:0000259" key="8">
    <source>
        <dbReference type="PROSITE" id="PS50059"/>
    </source>
</evidence>
<keyword evidence="3 5" id="KW-0697">Rotamase</keyword>
<dbReference type="GO" id="GO:0003755">
    <property type="term" value="F:peptidyl-prolyl cis-trans isomerase activity"/>
    <property type="evidence" value="ECO:0007669"/>
    <property type="project" value="UniProtKB-UniRule"/>
</dbReference>
<feature type="chain" id="PRO_5036766795" description="Peptidyl-prolyl cis-trans isomerase" evidence="7">
    <location>
        <begin position="19"/>
        <end position="161"/>
    </location>
</feature>
<dbReference type="Pfam" id="PF00254">
    <property type="entry name" value="FKBP_C"/>
    <property type="match status" value="1"/>
</dbReference>
<evidence type="ECO:0000313" key="10">
    <source>
        <dbReference type="Proteomes" id="UP000651668"/>
    </source>
</evidence>
<name>A0A916TZ15_9SPHI</name>
<gene>
    <name evidence="9" type="ORF">GCM10011387_03600</name>
</gene>
<comment type="similarity">
    <text evidence="2 6">Belongs to the FKBP-type PPIase family.</text>
</comment>
<evidence type="ECO:0000256" key="2">
    <source>
        <dbReference type="ARBA" id="ARBA00006577"/>
    </source>
</evidence>
<dbReference type="PROSITE" id="PS50059">
    <property type="entry name" value="FKBP_PPIASE"/>
    <property type="match status" value="1"/>
</dbReference>
<evidence type="ECO:0000256" key="4">
    <source>
        <dbReference type="ARBA" id="ARBA00023235"/>
    </source>
</evidence>
<dbReference type="SUPFAM" id="SSF54534">
    <property type="entry name" value="FKBP-like"/>
    <property type="match status" value="1"/>
</dbReference>
<keyword evidence="4 5" id="KW-0413">Isomerase</keyword>
<evidence type="ECO:0000256" key="1">
    <source>
        <dbReference type="ARBA" id="ARBA00000971"/>
    </source>
</evidence>